<evidence type="ECO:0000313" key="1">
    <source>
        <dbReference type="EMBL" id="CAJ1003623.1"/>
    </source>
</evidence>
<dbReference type="AlphaFoldDB" id="A0AA48RFB1"/>
<dbReference type="RefSeq" id="WP_171566692.1">
    <property type="nucleotide sequence ID" value="NZ_JAUSVZ010000001.1"/>
</dbReference>
<dbReference type="KEGG" id="bayd:BSPP4475_14980"/>
<accession>A0AA48RFB1</accession>
<proteinExistence type="predicted"/>
<keyword evidence="2" id="KW-1185">Reference proteome</keyword>
<name>A0AA48RFB1_9BACL</name>
<protein>
    <submittedName>
        <fullName evidence="1">Outer membrane lipoprotein-sorting protein</fullName>
    </submittedName>
</protein>
<sequence length="227" mass="26025">MFNKIAVVSCAAVSLVIGISVFTSQTLFSSDVAHSQSNSSIGKDQIKQWIQAQSKEKNHYFEHLAFQEVNIDHDVDVEIAATLTGGTNIGSFFIFDKQKNEEYKLITERKWKIDNLTVQEPVTVMQDKKIYQTVYRSGGTGAHTETVVLWHLDDNGNFVEAWEHPMKEISTFQDEYYAKISTFHIDGDYLYDFSTEYKRPLDSTITPQFKHTTTMYKFNGTLFESAE</sequence>
<dbReference type="Proteomes" id="UP001189619">
    <property type="component" value="Chromosome"/>
</dbReference>
<reference evidence="1" key="1">
    <citation type="submission" date="2023-07" db="EMBL/GenBank/DDBJ databases">
        <authorList>
            <person name="Ivanov I."/>
            <person name="Teneva D."/>
            <person name="Stoikov I."/>
        </authorList>
    </citation>
    <scope>NUCLEOTIDE SEQUENCE</scope>
    <source>
        <strain evidence="1">4475</strain>
    </source>
</reference>
<evidence type="ECO:0000313" key="2">
    <source>
        <dbReference type="Proteomes" id="UP001189619"/>
    </source>
</evidence>
<gene>
    <name evidence="1" type="ORF">BSPP4475_14980</name>
</gene>
<keyword evidence="1" id="KW-0449">Lipoprotein</keyword>
<organism evidence="1 2">
    <name type="scientific">Brevibacillus aydinogluensis</name>
    <dbReference type="NCBI Taxonomy" id="927786"/>
    <lineage>
        <taxon>Bacteria</taxon>
        <taxon>Bacillati</taxon>
        <taxon>Bacillota</taxon>
        <taxon>Bacilli</taxon>
        <taxon>Bacillales</taxon>
        <taxon>Paenibacillaceae</taxon>
        <taxon>Brevibacillus</taxon>
    </lineage>
</organism>
<dbReference type="EMBL" id="OY569118">
    <property type="protein sequence ID" value="CAJ1003623.1"/>
    <property type="molecule type" value="Genomic_DNA"/>
</dbReference>